<feature type="modified residue" description="N6-(pyridoxal phosphate)lysine" evidence="9">
    <location>
        <position position="248"/>
    </location>
</feature>
<dbReference type="Proteomes" id="UP000001317">
    <property type="component" value="Chromosome"/>
</dbReference>
<comment type="catalytic activity">
    <reaction evidence="8 10">
        <text>6-carboxyhexanoyl-[ACP] + L-alanine + H(+) = (8S)-8-amino-7-oxononanoate + holo-[ACP] + CO2</text>
        <dbReference type="Rhea" id="RHEA:42288"/>
        <dbReference type="Rhea" id="RHEA-COMP:9685"/>
        <dbReference type="Rhea" id="RHEA-COMP:9955"/>
        <dbReference type="ChEBI" id="CHEBI:15378"/>
        <dbReference type="ChEBI" id="CHEBI:16526"/>
        <dbReference type="ChEBI" id="CHEBI:57972"/>
        <dbReference type="ChEBI" id="CHEBI:64479"/>
        <dbReference type="ChEBI" id="CHEBI:78846"/>
        <dbReference type="ChEBI" id="CHEBI:149468"/>
        <dbReference type="EC" id="2.3.1.47"/>
    </reaction>
</comment>
<evidence type="ECO:0000256" key="5">
    <source>
        <dbReference type="ARBA" id="ARBA00022679"/>
    </source>
</evidence>
<dbReference type="Gene3D" id="3.90.1150.10">
    <property type="entry name" value="Aspartate Aminotransferase, domain 1"/>
    <property type="match status" value="1"/>
</dbReference>
<dbReference type="KEGG" id="shl:Shal_2476"/>
<dbReference type="EC" id="2.3.1.47" evidence="10"/>
<protein>
    <recommendedName>
        <fullName evidence="10">8-amino-7-ketopelargonate synthase</fullName>
        <ecNumber evidence="10">2.3.1.47</ecNumber>
    </recommendedName>
</protein>
<dbReference type="SUPFAM" id="SSF53383">
    <property type="entry name" value="PLP-dependent transferases"/>
    <property type="match status" value="1"/>
</dbReference>
<dbReference type="InterPro" id="IPR004723">
    <property type="entry name" value="AONS_Archaea/Proteobacteria"/>
</dbReference>
<comment type="similarity">
    <text evidence="3 10">Belongs to the class-II pyridoxal-phosphate-dependent aminotransferase family. BioF subfamily.</text>
</comment>
<keyword evidence="7 9" id="KW-0663">Pyridoxal phosphate</keyword>
<dbReference type="Pfam" id="PF00155">
    <property type="entry name" value="Aminotran_1_2"/>
    <property type="match status" value="1"/>
</dbReference>
<name>B0TJN7_SHEHH</name>
<evidence type="ECO:0000256" key="4">
    <source>
        <dbReference type="ARBA" id="ARBA00011738"/>
    </source>
</evidence>
<keyword evidence="5 10" id="KW-0808">Transferase</keyword>
<evidence type="ECO:0000313" key="12">
    <source>
        <dbReference type="EMBL" id="ABZ77033.1"/>
    </source>
</evidence>
<evidence type="ECO:0000256" key="1">
    <source>
        <dbReference type="ARBA" id="ARBA00001933"/>
    </source>
</evidence>
<dbReference type="InterPro" id="IPR015422">
    <property type="entry name" value="PyrdxlP-dep_Trfase_small"/>
</dbReference>
<keyword evidence="13" id="KW-1185">Reference proteome</keyword>
<dbReference type="PROSITE" id="PS00599">
    <property type="entry name" value="AA_TRANSFER_CLASS_2"/>
    <property type="match status" value="1"/>
</dbReference>
<dbReference type="RefSeq" id="WP_012277561.1">
    <property type="nucleotide sequence ID" value="NC_010334.1"/>
</dbReference>
<dbReference type="PANTHER" id="PTHR13693:SF100">
    <property type="entry name" value="8-AMINO-7-OXONONANOATE SYNTHASE"/>
    <property type="match status" value="1"/>
</dbReference>
<comment type="pathway">
    <text evidence="2 10">Cofactor biosynthesis; biotin biosynthesis.</text>
</comment>
<proteinExistence type="inferred from homology"/>
<dbReference type="GO" id="GO:0009102">
    <property type="term" value="P:biotin biosynthetic process"/>
    <property type="evidence" value="ECO:0007669"/>
    <property type="project" value="UniProtKB-UniRule"/>
</dbReference>
<reference evidence="12" key="1">
    <citation type="submission" date="2008-01" db="EMBL/GenBank/DDBJ databases">
        <title>Complete sequence of Shewanella halifaxensis HAW-EB4.</title>
        <authorList>
            <consortium name="US DOE Joint Genome Institute"/>
            <person name="Copeland A."/>
            <person name="Lucas S."/>
            <person name="Lapidus A."/>
            <person name="Glavina del Rio T."/>
            <person name="Dalin E."/>
            <person name="Tice H."/>
            <person name="Bruce D."/>
            <person name="Goodwin L."/>
            <person name="Pitluck S."/>
            <person name="Sims D."/>
            <person name="Brettin T."/>
            <person name="Detter J.C."/>
            <person name="Han C."/>
            <person name="Kuske C.R."/>
            <person name="Schmutz J."/>
            <person name="Larimer F."/>
            <person name="Land M."/>
            <person name="Hauser L."/>
            <person name="Kyrpides N."/>
            <person name="Kim E."/>
            <person name="Zhao J.-S."/>
            <person name="Richardson P."/>
        </authorList>
    </citation>
    <scope>NUCLEOTIDE SEQUENCE [LARGE SCALE GENOMIC DNA]</scope>
    <source>
        <strain evidence="12">HAW-EB4</strain>
    </source>
</reference>
<dbReference type="InterPro" id="IPR004839">
    <property type="entry name" value="Aminotransferase_I/II_large"/>
</dbReference>
<dbReference type="HOGENOM" id="CLU_015846_11_2_6"/>
<dbReference type="Gene3D" id="3.40.640.10">
    <property type="entry name" value="Type I PLP-dependent aspartate aminotransferase-like (Major domain)"/>
    <property type="match status" value="1"/>
</dbReference>
<accession>B0TJN7</accession>
<dbReference type="eggNOG" id="COG0156">
    <property type="taxonomic scope" value="Bacteria"/>
</dbReference>
<evidence type="ECO:0000256" key="9">
    <source>
        <dbReference type="PIRSR" id="PIRSR604723-51"/>
    </source>
</evidence>
<evidence type="ECO:0000313" key="13">
    <source>
        <dbReference type="Proteomes" id="UP000001317"/>
    </source>
</evidence>
<evidence type="ECO:0000256" key="6">
    <source>
        <dbReference type="ARBA" id="ARBA00022756"/>
    </source>
</evidence>
<sequence length="397" mass="42655">MSESSKYQPLVESLSARVINKNQALEQQGLLRRRINLVLDPNQSNYFEADALPYVNFSSNDYLGLSTSPELAEALYQGAKQHGVGSTASPLVVGYSEAHLQLEQALCEATGHEAALLFCSGFSANNALMKTLFNENDLVLADKLIHASVIDGIQDSGAKLKRFSHNDVDSAKSHLERFSPSALLTESLFSMDGDIAPLAELSALCQQHNAWLIVDDAHGFGVLGENGFGATRIANDINIDAQLVTFGKAMGGQGAAILGSQALIDFLVANSRHYIYSTALSPACAAAALAAINMIKQQPELRQKLNDNIACFRAACLESNIELSDSQTAIQPILLGDTTKTMAVAKRLKEHGFWLGAIRPPTVPVGSARLRLTLNANHCQQDILALVDVLAAILNDE</sequence>
<evidence type="ECO:0000259" key="11">
    <source>
        <dbReference type="Pfam" id="PF00155"/>
    </source>
</evidence>
<dbReference type="GO" id="GO:0030170">
    <property type="term" value="F:pyridoxal phosphate binding"/>
    <property type="evidence" value="ECO:0007669"/>
    <property type="project" value="InterPro"/>
</dbReference>
<dbReference type="AlphaFoldDB" id="B0TJN7"/>
<dbReference type="InterPro" id="IPR015424">
    <property type="entry name" value="PyrdxlP-dep_Trfase"/>
</dbReference>
<dbReference type="InterPro" id="IPR001917">
    <property type="entry name" value="Aminotrans_II_pyridoxalP_BS"/>
</dbReference>
<gene>
    <name evidence="12" type="ordered locus">Shal_2476</name>
</gene>
<comment type="subunit">
    <text evidence="4 10">Homodimer.</text>
</comment>
<keyword evidence="6" id="KW-0093">Biotin biosynthesis</keyword>
<keyword evidence="12" id="KW-0012">Acyltransferase</keyword>
<comment type="cofactor">
    <cofactor evidence="1 9 10">
        <name>pyridoxal 5'-phosphate</name>
        <dbReference type="ChEBI" id="CHEBI:597326"/>
    </cofactor>
</comment>
<evidence type="ECO:0000256" key="2">
    <source>
        <dbReference type="ARBA" id="ARBA00004746"/>
    </source>
</evidence>
<dbReference type="NCBIfam" id="TIGR00858">
    <property type="entry name" value="bioF"/>
    <property type="match status" value="1"/>
</dbReference>
<dbReference type="InterPro" id="IPR015421">
    <property type="entry name" value="PyrdxlP-dep_Trfase_major"/>
</dbReference>
<dbReference type="UniPathway" id="UPA00078"/>
<comment type="function">
    <text evidence="10">Catalyzes the decarboxylative condensation of pimeloyl-[acyl-carrier protein] and L-alanine to produce 8-amino-7-oxononanoate (AON), [acyl-carrier protein], and carbon dioxide.</text>
</comment>
<evidence type="ECO:0000256" key="7">
    <source>
        <dbReference type="ARBA" id="ARBA00022898"/>
    </source>
</evidence>
<dbReference type="EMBL" id="CP000931">
    <property type="protein sequence ID" value="ABZ77033.1"/>
    <property type="molecule type" value="Genomic_DNA"/>
</dbReference>
<dbReference type="OrthoDB" id="9807157at2"/>
<feature type="domain" description="Aminotransferase class I/classII large" evidence="11">
    <location>
        <begin position="54"/>
        <end position="389"/>
    </location>
</feature>
<evidence type="ECO:0000256" key="10">
    <source>
        <dbReference type="RuleBase" id="RU003693"/>
    </source>
</evidence>
<dbReference type="STRING" id="458817.Shal_2476"/>
<evidence type="ECO:0000256" key="3">
    <source>
        <dbReference type="ARBA" id="ARBA00010008"/>
    </source>
</evidence>
<dbReference type="InterPro" id="IPR050087">
    <property type="entry name" value="AON_synthase_class-II"/>
</dbReference>
<dbReference type="GO" id="GO:0008710">
    <property type="term" value="F:8-amino-7-oxononanoate synthase activity"/>
    <property type="evidence" value="ECO:0007669"/>
    <property type="project" value="UniProtKB-UniRule"/>
</dbReference>
<organism evidence="12 13">
    <name type="scientific">Shewanella halifaxensis (strain HAW-EB4)</name>
    <dbReference type="NCBI Taxonomy" id="458817"/>
    <lineage>
        <taxon>Bacteria</taxon>
        <taxon>Pseudomonadati</taxon>
        <taxon>Pseudomonadota</taxon>
        <taxon>Gammaproteobacteria</taxon>
        <taxon>Alteromonadales</taxon>
        <taxon>Shewanellaceae</taxon>
        <taxon>Shewanella</taxon>
    </lineage>
</organism>
<dbReference type="PANTHER" id="PTHR13693">
    <property type="entry name" value="CLASS II AMINOTRANSFERASE/8-AMINO-7-OXONONANOATE SYNTHASE"/>
    <property type="match status" value="1"/>
</dbReference>
<evidence type="ECO:0000256" key="8">
    <source>
        <dbReference type="ARBA" id="ARBA00047715"/>
    </source>
</evidence>